<name>A0A0A9E9W2_ARUDO</name>
<organism evidence="1">
    <name type="scientific">Arundo donax</name>
    <name type="common">Giant reed</name>
    <name type="synonym">Donax arundinaceus</name>
    <dbReference type="NCBI Taxonomy" id="35708"/>
    <lineage>
        <taxon>Eukaryota</taxon>
        <taxon>Viridiplantae</taxon>
        <taxon>Streptophyta</taxon>
        <taxon>Embryophyta</taxon>
        <taxon>Tracheophyta</taxon>
        <taxon>Spermatophyta</taxon>
        <taxon>Magnoliopsida</taxon>
        <taxon>Liliopsida</taxon>
        <taxon>Poales</taxon>
        <taxon>Poaceae</taxon>
        <taxon>PACMAD clade</taxon>
        <taxon>Arundinoideae</taxon>
        <taxon>Arundineae</taxon>
        <taxon>Arundo</taxon>
    </lineage>
</organism>
<protein>
    <submittedName>
        <fullName evidence="1">Uncharacterized protein</fullName>
    </submittedName>
</protein>
<sequence length="31" mass="3681">MIRSWAWQRWRCRSGTCRSSRTRWAPAAEAG</sequence>
<accession>A0A0A9E9W2</accession>
<evidence type="ECO:0000313" key="1">
    <source>
        <dbReference type="EMBL" id="JAD95823.1"/>
    </source>
</evidence>
<reference evidence="1" key="2">
    <citation type="journal article" date="2015" name="Data Brief">
        <title>Shoot transcriptome of the giant reed, Arundo donax.</title>
        <authorList>
            <person name="Barrero R.A."/>
            <person name="Guerrero F.D."/>
            <person name="Moolhuijzen P."/>
            <person name="Goolsby J.A."/>
            <person name="Tidwell J."/>
            <person name="Bellgard S.E."/>
            <person name="Bellgard M.I."/>
        </authorList>
    </citation>
    <scope>NUCLEOTIDE SEQUENCE</scope>
    <source>
        <tissue evidence="1">Shoot tissue taken approximately 20 cm above the soil surface</tissue>
    </source>
</reference>
<proteinExistence type="predicted"/>
<dbReference type="AlphaFoldDB" id="A0A0A9E9W2"/>
<dbReference type="EMBL" id="GBRH01202072">
    <property type="protein sequence ID" value="JAD95823.1"/>
    <property type="molecule type" value="Transcribed_RNA"/>
</dbReference>
<reference evidence="1" key="1">
    <citation type="submission" date="2014-09" db="EMBL/GenBank/DDBJ databases">
        <authorList>
            <person name="Magalhaes I.L.F."/>
            <person name="Oliveira U."/>
            <person name="Santos F.R."/>
            <person name="Vidigal T.H.D.A."/>
            <person name="Brescovit A.D."/>
            <person name="Santos A.J."/>
        </authorList>
    </citation>
    <scope>NUCLEOTIDE SEQUENCE</scope>
    <source>
        <tissue evidence="1">Shoot tissue taken approximately 20 cm above the soil surface</tissue>
    </source>
</reference>